<dbReference type="Proteomes" id="UP000267469">
    <property type="component" value="Unassembled WGS sequence"/>
</dbReference>
<evidence type="ECO:0000313" key="1">
    <source>
        <dbReference type="EMBL" id="RNL84131.1"/>
    </source>
</evidence>
<evidence type="ECO:0000313" key="2">
    <source>
        <dbReference type="Proteomes" id="UP000267469"/>
    </source>
</evidence>
<dbReference type="EMBL" id="RJTM01000099">
    <property type="protein sequence ID" value="RNL84131.1"/>
    <property type="molecule type" value="Genomic_DNA"/>
</dbReference>
<accession>A0A3N0E8F5</accession>
<reference evidence="1 2" key="1">
    <citation type="submission" date="2018-10" db="EMBL/GenBank/DDBJ databases">
        <title>Sinomicrobium pectinilyticum sp. nov., a pectinase-producing bacterium isolated from alkaline and saline soil, and emended description of the genus Sinomicrobium.</title>
        <authorList>
            <person name="Cheng B."/>
            <person name="Li C."/>
            <person name="Lai Q."/>
            <person name="Du M."/>
            <person name="Shao Z."/>
            <person name="Xu P."/>
            <person name="Yang C."/>
        </authorList>
    </citation>
    <scope>NUCLEOTIDE SEQUENCE [LARGE SCALE GENOMIC DNA]</scope>
    <source>
        <strain evidence="1 2">5DNS001</strain>
    </source>
</reference>
<sequence>MYWKNLKKIQITDSTTFFHEGKAVLWYTVYKGRTEFFTFPWIHPVSKDALSPVTAKMMENYAVKKQDSTRKK</sequence>
<dbReference type="AlphaFoldDB" id="A0A3N0E8F5"/>
<comment type="caution">
    <text evidence="1">The sequence shown here is derived from an EMBL/GenBank/DDBJ whole genome shotgun (WGS) entry which is preliminary data.</text>
</comment>
<organism evidence="1 2">
    <name type="scientific">Sinomicrobium pectinilyticum</name>
    <dbReference type="NCBI Taxonomy" id="1084421"/>
    <lineage>
        <taxon>Bacteria</taxon>
        <taxon>Pseudomonadati</taxon>
        <taxon>Bacteroidota</taxon>
        <taxon>Flavobacteriia</taxon>
        <taxon>Flavobacteriales</taxon>
        <taxon>Flavobacteriaceae</taxon>
        <taxon>Sinomicrobium</taxon>
    </lineage>
</organism>
<proteinExistence type="predicted"/>
<keyword evidence="2" id="KW-1185">Reference proteome</keyword>
<protein>
    <submittedName>
        <fullName evidence="1">Uncharacterized protein</fullName>
    </submittedName>
</protein>
<name>A0A3N0E8F5_SINP1</name>
<gene>
    <name evidence="1" type="ORF">ED312_14415</name>
</gene>